<dbReference type="SUPFAM" id="SSF88713">
    <property type="entry name" value="Glycoside hydrolase/deacetylase"/>
    <property type="match status" value="1"/>
</dbReference>
<feature type="domain" description="Glycoside hydrolase family 38 N-terminal" evidence="1">
    <location>
        <begin position="7"/>
        <end position="284"/>
    </location>
</feature>
<dbReference type="GO" id="GO:0030246">
    <property type="term" value="F:carbohydrate binding"/>
    <property type="evidence" value="ECO:0007669"/>
    <property type="project" value="InterPro"/>
</dbReference>
<dbReference type="SUPFAM" id="SSF74650">
    <property type="entry name" value="Galactose mutarotase-like"/>
    <property type="match status" value="1"/>
</dbReference>
<dbReference type="PANTHER" id="PTHR46017">
    <property type="entry name" value="ALPHA-MANNOSIDASE 2C1"/>
    <property type="match status" value="1"/>
</dbReference>
<dbReference type="PANTHER" id="PTHR46017:SF1">
    <property type="entry name" value="ALPHA-MANNOSIDASE 2C1"/>
    <property type="match status" value="1"/>
</dbReference>
<evidence type="ECO:0000313" key="5">
    <source>
        <dbReference type="Proteomes" id="UP000315677"/>
    </source>
</evidence>
<keyword evidence="5" id="KW-1185">Reference proteome</keyword>
<dbReference type="InterPro" id="IPR041147">
    <property type="entry name" value="GH38_C"/>
</dbReference>
<dbReference type="Pfam" id="PF01074">
    <property type="entry name" value="Glyco_hydro_38N"/>
    <property type="match status" value="1"/>
</dbReference>
<dbReference type="Pfam" id="PF17677">
    <property type="entry name" value="Glyco_hydro38C2"/>
    <property type="match status" value="1"/>
</dbReference>
<dbReference type="OrthoDB" id="1049785at2"/>
<accession>A0A543DA12</accession>
<reference evidence="4 5" key="1">
    <citation type="submission" date="2019-06" db="EMBL/GenBank/DDBJ databases">
        <title>Sequencing the genomes of 1000 actinobacteria strains.</title>
        <authorList>
            <person name="Klenk H.-P."/>
        </authorList>
    </citation>
    <scope>NUCLEOTIDE SEQUENCE [LARGE SCALE GENOMIC DNA]</scope>
    <source>
        <strain evidence="4 5">DSM 45301</strain>
    </source>
</reference>
<comment type="caution">
    <text evidence="4">The sequence shown here is derived from an EMBL/GenBank/DDBJ whole genome shotgun (WGS) entry which is preliminary data.</text>
</comment>
<dbReference type="GO" id="GO:0004559">
    <property type="term" value="F:alpha-mannosidase activity"/>
    <property type="evidence" value="ECO:0007669"/>
    <property type="project" value="InterPro"/>
</dbReference>
<evidence type="ECO:0000259" key="1">
    <source>
        <dbReference type="Pfam" id="PF01074"/>
    </source>
</evidence>
<evidence type="ECO:0000259" key="2">
    <source>
        <dbReference type="Pfam" id="PF07748"/>
    </source>
</evidence>
<feature type="domain" description="Glycosyl hydrolases family 38 C-terminal" evidence="3">
    <location>
        <begin position="803"/>
        <end position="870"/>
    </location>
</feature>
<dbReference type="InterPro" id="IPR027291">
    <property type="entry name" value="Glyco_hydro_38_N_sf"/>
</dbReference>
<dbReference type="Proteomes" id="UP000315677">
    <property type="component" value="Unassembled WGS sequence"/>
</dbReference>
<name>A0A543DA12_9PSEU</name>
<dbReference type="EMBL" id="VFPA01000004">
    <property type="protein sequence ID" value="TQM06177.1"/>
    <property type="molecule type" value="Genomic_DNA"/>
</dbReference>
<dbReference type="RefSeq" id="WP_142059858.1">
    <property type="nucleotide sequence ID" value="NZ_VFPA01000004.1"/>
</dbReference>
<sequence length="875" mass="98374">MTEKITTVYISNHTHHDIGYNDYQDVCFQQHGEFVGQALDLIEATADRAEPDRYRWVCEVTGPLVKHLRKAGPAEVERFRYWQQQGAIDIGAMQYNLTPLLTPEQMYRSLYPVRVLREEFGLSVETAMQDDVNGISWLFADLLPQIGVDFLTLAINQSRGRAPRPFPGGFWWEGPAGGKLLTWNGLHYLFGRSQARLGDWRFAEERLGEYLRRFESADDWPFDFLYCESTHPMRVDNGPPDARMAEFVARWNAEGREPRLEFSTPRRFRDHLTAHHADTLPTWRGDWTDWWSDGVGSSAYETGVNRATHELLSAAETLGAWLRAEGRDDWDGDLVERVYESMTLYDEHTWGAFASIDAPSSLFTRAQWNRKAGYAYEAAMRTHDVLARSARALAAGRAEPDDEGVFNLGDLPTEQAYPPPRSTELLVFNTLPFERDVLVELPERRAGGAPAGMLEGFFPRDVPWGGPPASDRRHVRARVPGFGFAFTDLGTAPDLDDLRAEGNVIENEWYRVEVDPATGTVVSWFDKDLGHDFAGEHEGRHLGAYVYETVDDERGRDALYLQDFASYDFGYWQRHPPFERTTATTVRTGAARVDSGRAVIEVLVHAPGVRSARCEISLLSRTRELHVDWTLDKEEHTDPESVYIVFPFRLDGADFRVDLNGVACTPNEDQLPGVSFDWYPVRRWADVSDGRRGVTVVPLDAPLVQLGGITTNAIAERLEPESPTIVSWALNNHWMVNFKASQNGEIPQRYRLTTHDGPCRPAAADRFAAAAATPPIVLRDHLRTGGASGQLLAVPDDAEVEVTLKPARDGDGIVVRLRGLGAEPLVLPLRLATPPRSVHRTDLFERDEESIACDEDGVAHVRIAPHAVTTVRVRP</sequence>
<keyword evidence="4" id="KW-0378">Hydrolase</keyword>
<evidence type="ECO:0000259" key="3">
    <source>
        <dbReference type="Pfam" id="PF17677"/>
    </source>
</evidence>
<dbReference type="CDD" id="cd10791">
    <property type="entry name" value="GH38N_AMII_like_1"/>
    <property type="match status" value="1"/>
</dbReference>
<dbReference type="AlphaFoldDB" id="A0A543DA12"/>
<dbReference type="Gene3D" id="2.70.98.30">
    <property type="entry name" value="Golgi alpha-mannosidase II, domain 4"/>
    <property type="match status" value="1"/>
</dbReference>
<dbReference type="GO" id="GO:0009313">
    <property type="term" value="P:oligosaccharide catabolic process"/>
    <property type="evidence" value="ECO:0007669"/>
    <property type="project" value="TreeGrafter"/>
</dbReference>
<dbReference type="GO" id="GO:0006013">
    <property type="term" value="P:mannose metabolic process"/>
    <property type="evidence" value="ECO:0007669"/>
    <property type="project" value="InterPro"/>
</dbReference>
<dbReference type="InterPro" id="IPR011013">
    <property type="entry name" value="Gal_mutarotase_sf_dom"/>
</dbReference>
<gene>
    <name evidence="4" type="ORF">FB558_6422</name>
</gene>
<organism evidence="4 5">
    <name type="scientific">Pseudonocardia kunmingensis</name>
    <dbReference type="NCBI Taxonomy" id="630975"/>
    <lineage>
        <taxon>Bacteria</taxon>
        <taxon>Bacillati</taxon>
        <taxon>Actinomycetota</taxon>
        <taxon>Actinomycetes</taxon>
        <taxon>Pseudonocardiales</taxon>
        <taxon>Pseudonocardiaceae</taxon>
        <taxon>Pseudonocardia</taxon>
    </lineage>
</organism>
<protein>
    <submittedName>
        <fullName evidence="4">Glycosyl hydrolase family 38</fullName>
    </submittedName>
</protein>
<dbReference type="InterPro" id="IPR011682">
    <property type="entry name" value="Glyco_hydro_38_C"/>
</dbReference>
<evidence type="ECO:0000313" key="4">
    <source>
        <dbReference type="EMBL" id="TQM06177.1"/>
    </source>
</evidence>
<proteinExistence type="predicted"/>
<feature type="domain" description="Glycosyl hydrolase family 38 C-terminal" evidence="2">
    <location>
        <begin position="505"/>
        <end position="697"/>
    </location>
</feature>
<dbReference type="InterPro" id="IPR011330">
    <property type="entry name" value="Glyco_hydro/deAcase_b/a-brl"/>
</dbReference>
<dbReference type="Gene3D" id="3.20.110.10">
    <property type="entry name" value="Glycoside hydrolase 38, N terminal domain"/>
    <property type="match status" value="1"/>
</dbReference>
<dbReference type="Pfam" id="PF07748">
    <property type="entry name" value="Glyco_hydro_38C"/>
    <property type="match status" value="1"/>
</dbReference>
<dbReference type="InterPro" id="IPR000602">
    <property type="entry name" value="Glyco_hydro_38_N"/>
</dbReference>